<dbReference type="PROSITE" id="PS00409">
    <property type="entry name" value="PROKAR_NTER_METHYL"/>
    <property type="match status" value="1"/>
</dbReference>
<dbReference type="GO" id="GO:0043683">
    <property type="term" value="P:type IV pilus assembly"/>
    <property type="evidence" value="ECO:0007669"/>
    <property type="project" value="InterPro"/>
</dbReference>
<dbReference type="NCBIfam" id="TIGR02532">
    <property type="entry name" value="IV_pilin_GFxxxE"/>
    <property type="match status" value="1"/>
</dbReference>
<proteinExistence type="predicted"/>
<dbReference type="Gene3D" id="3.30.700.10">
    <property type="entry name" value="Glycoprotein, Type 4 Pilin"/>
    <property type="match status" value="1"/>
</dbReference>
<evidence type="ECO:0000313" key="3">
    <source>
        <dbReference type="Proteomes" id="UP000340077"/>
    </source>
</evidence>
<dbReference type="EMBL" id="BGZH01000004">
    <property type="protein sequence ID" value="GBO85886.1"/>
    <property type="molecule type" value="Genomic_DNA"/>
</dbReference>
<dbReference type="Pfam" id="PF07963">
    <property type="entry name" value="N_methyl"/>
    <property type="match status" value="1"/>
</dbReference>
<keyword evidence="1" id="KW-1133">Transmembrane helix</keyword>
<dbReference type="PANTHER" id="PTHR30093:SF47">
    <property type="entry name" value="TYPE IV PILUS NON-CORE MINOR PILIN PILE"/>
    <property type="match status" value="1"/>
</dbReference>
<dbReference type="RefSeq" id="WP_069185188.1">
    <property type="nucleotide sequence ID" value="NZ_BGZH01000004.1"/>
</dbReference>
<dbReference type="Proteomes" id="UP000340077">
    <property type="component" value="Unassembled WGS sequence"/>
</dbReference>
<evidence type="ECO:0000256" key="1">
    <source>
        <dbReference type="SAM" id="Phobius"/>
    </source>
</evidence>
<name>A0A5M3PSZ8_9GAMM</name>
<organism evidence="2 3">
    <name type="scientific">Marinobacter salsuginis</name>
    <dbReference type="NCBI Taxonomy" id="418719"/>
    <lineage>
        <taxon>Bacteria</taxon>
        <taxon>Pseudomonadati</taxon>
        <taxon>Pseudomonadota</taxon>
        <taxon>Gammaproteobacteria</taxon>
        <taxon>Pseudomonadales</taxon>
        <taxon>Marinobacteraceae</taxon>
        <taxon>Marinobacter</taxon>
    </lineage>
</organism>
<gene>
    <name evidence="2" type="ORF">MS5N3_33370</name>
</gene>
<reference evidence="2 3" key="1">
    <citation type="journal article" date="2019" name="J. Gen. Appl. Microbiol.">
        <title>Aerobic degradation of cis-dichloroethene by the marine bacterium Marinobacter salsuginis strain 5N-3.</title>
        <authorList>
            <person name="Inoue Y."/>
            <person name="Fukunaga Y."/>
            <person name="Katsumata H."/>
            <person name="Ohji S."/>
            <person name="Hosoyama A."/>
            <person name="Mori K."/>
            <person name="Ando K."/>
        </authorList>
    </citation>
    <scope>NUCLEOTIDE SEQUENCE [LARGE SCALE GENOMIC DNA]</scope>
    <source>
        <strain evidence="2 3">5N-3</strain>
    </source>
</reference>
<dbReference type="Pfam" id="PF16732">
    <property type="entry name" value="ComP_DUS"/>
    <property type="match status" value="1"/>
</dbReference>
<accession>A0A5M3PSZ8</accession>
<comment type="caution">
    <text evidence="2">The sequence shown here is derived from an EMBL/GenBank/DDBJ whole genome shotgun (WGS) entry which is preliminary data.</text>
</comment>
<keyword evidence="3" id="KW-1185">Reference proteome</keyword>
<dbReference type="AlphaFoldDB" id="A0A5M3PSZ8"/>
<dbReference type="InterPro" id="IPR012902">
    <property type="entry name" value="N_methyl_site"/>
</dbReference>
<protein>
    <submittedName>
        <fullName evidence="2">Type IV pilin</fullName>
    </submittedName>
</protein>
<feature type="transmembrane region" description="Helical" evidence="1">
    <location>
        <begin position="12"/>
        <end position="33"/>
    </location>
</feature>
<dbReference type="PANTHER" id="PTHR30093">
    <property type="entry name" value="GENERAL SECRETION PATHWAY PROTEIN G"/>
    <property type="match status" value="1"/>
</dbReference>
<sequence length="135" mass="14857">MMIRNRAAGFTLIELMIVVAIIGIIAAIAYPSYQENVRQTRRTNAQADLLELAQWMERQYSQDYSYLEGGNQPVLPFTVSPRTGTTFYNISFNGNVTQNAFALQAQPTGPQTGDRCGTLTLDNSGARGAAEADCW</sequence>
<dbReference type="InterPro" id="IPR045584">
    <property type="entry name" value="Pilin-like"/>
</dbReference>
<dbReference type="SUPFAM" id="SSF54523">
    <property type="entry name" value="Pili subunits"/>
    <property type="match status" value="1"/>
</dbReference>
<keyword evidence="1" id="KW-0812">Transmembrane</keyword>
<dbReference type="InterPro" id="IPR031982">
    <property type="entry name" value="PilE-like"/>
</dbReference>
<keyword evidence="1" id="KW-0472">Membrane</keyword>
<evidence type="ECO:0000313" key="2">
    <source>
        <dbReference type="EMBL" id="GBO85886.1"/>
    </source>
</evidence>